<evidence type="ECO:0000313" key="2">
    <source>
        <dbReference type="EMBL" id="MCH96635.1"/>
    </source>
</evidence>
<evidence type="ECO:0000313" key="3">
    <source>
        <dbReference type="Proteomes" id="UP000265520"/>
    </source>
</evidence>
<dbReference type="Proteomes" id="UP000265520">
    <property type="component" value="Unassembled WGS sequence"/>
</dbReference>
<proteinExistence type="predicted"/>
<organism evidence="2 3">
    <name type="scientific">Trifolium medium</name>
    <dbReference type="NCBI Taxonomy" id="97028"/>
    <lineage>
        <taxon>Eukaryota</taxon>
        <taxon>Viridiplantae</taxon>
        <taxon>Streptophyta</taxon>
        <taxon>Embryophyta</taxon>
        <taxon>Tracheophyta</taxon>
        <taxon>Spermatophyta</taxon>
        <taxon>Magnoliopsida</taxon>
        <taxon>eudicotyledons</taxon>
        <taxon>Gunneridae</taxon>
        <taxon>Pentapetalae</taxon>
        <taxon>rosids</taxon>
        <taxon>fabids</taxon>
        <taxon>Fabales</taxon>
        <taxon>Fabaceae</taxon>
        <taxon>Papilionoideae</taxon>
        <taxon>50 kb inversion clade</taxon>
        <taxon>NPAAA clade</taxon>
        <taxon>Hologalegina</taxon>
        <taxon>IRL clade</taxon>
        <taxon>Trifolieae</taxon>
        <taxon>Trifolium</taxon>
    </lineage>
</organism>
<comment type="caution">
    <text evidence="2">The sequence shown here is derived from an EMBL/GenBank/DDBJ whole genome shotgun (WGS) entry which is preliminary data.</text>
</comment>
<name>A0A392NC14_9FABA</name>
<evidence type="ECO:0000256" key="1">
    <source>
        <dbReference type="SAM" id="MobiDB-lite"/>
    </source>
</evidence>
<dbReference type="AlphaFoldDB" id="A0A392NC14"/>
<reference evidence="2 3" key="1">
    <citation type="journal article" date="2018" name="Front. Plant Sci.">
        <title>Red Clover (Trifolium pratense) and Zigzag Clover (T. medium) - A Picture of Genomic Similarities and Differences.</title>
        <authorList>
            <person name="Dluhosova J."/>
            <person name="Istvanek J."/>
            <person name="Nedelnik J."/>
            <person name="Repkova J."/>
        </authorList>
    </citation>
    <scope>NUCLEOTIDE SEQUENCE [LARGE SCALE GENOMIC DNA]</scope>
    <source>
        <strain evidence="3">cv. 10/8</strain>
        <tissue evidence="2">Leaf</tissue>
    </source>
</reference>
<feature type="region of interest" description="Disordered" evidence="1">
    <location>
        <begin position="189"/>
        <end position="213"/>
    </location>
</feature>
<protein>
    <submittedName>
        <fullName evidence="2">Uncharacterized protein</fullName>
    </submittedName>
</protein>
<accession>A0A392NC14</accession>
<feature type="compositionally biased region" description="Basic residues" evidence="1">
    <location>
        <begin position="200"/>
        <end position="213"/>
    </location>
</feature>
<dbReference type="EMBL" id="LXQA010032841">
    <property type="protein sequence ID" value="MCH96635.1"/>
    <property type="molecule type" value="Genomic_DNA"/>
</dbReference>
<keyword evidence="3" id="KW-1185">Reference proteome</keyword>
<feature type="region of interest" description="Disordered" evidence="1">
    <location>
        <begin position="1"/>
        <end position="35"/>
    </location>
</feature>
<sequence length="242" mass="26399">MGSLVVPSEASDAVEEDFRGGVEHSSEDEASGEELEVDVMKKHQHGERIEAVSDRSVCVQLSTEEEIIQPYGKSTNKTNFLKEIPSVASGDVGNKDKEMRQVEKDTGMAVLVKGLERDMCRCGGTRNVEEKEKVELDDGGPSFLKDPLIKEVGLTDCSPISGQGDLGFVESNLSKSIPLGKDMGLRYSSMSEPEEVLSSHRNKTHKQSTKLKRQKSCSKFNHLAAPKCFQLVEALNGGGGRL</sequence>
<feature type="compositionally biased region" description="Basic and acidic residues" evidence="1">
    <location>
        <begin position="16"/>
        <end position="27"/>
    </location>
</feature>